<dbReference type="GO" id="GO:0003677">
    <property type="term" value="F:DNA binding"/>
    <property type="evidence" value="ECO:0007669"/>
    <property type="project" value="UniProtKB-KW"/>
</dbReference>
<dbReference type="GO" id="GO:0008270">
    <property type="term" value="F:zinc ion binding"/>
    <property type="evidence" value="ECO:0007669"/>
    <property type="project" value="UniProtKB-UniRule"/>
</dbReference>
<dbReference type="Proteomes" id="UP000178082">
    <property type="component" value="Unassembled WGS sequence"/>
</dbReference>
<evidence type="ECO:0000256" key="2">
    <source>
        <dbReference type="ARBA" id="ARBA00022741"/>
    </source>
</evidence>
<keyword evidence="3 7" id="KW-0067">ATP-binding</keyword>
<reference evidence="9 10" key="1">
    <citation type="journal article" date="2016" name="Nat. Commun.">
        <title>Thousands of microbial genomes shed light on interconnected biogeochemical processes in an aquifer system.</title>
        <authorList>
            <person name="Anantharaman K."/>
            <person name="Brown C.T."/>
            <person name="Hug L.A."/>
            <person name="Sharon I."/>
            <person name="Castelle C.J."/>
            <person name="Probst A.J."/>
            <person name="Thomas B.C."/>
            <person name="Singh A."/>
            <person name="Wilkins M.J."/>
            <person name="Karaoz U."/>
            <person name="Brodie E.L."/>
            <person name="Williams K.H."/>
            <person name="Hubbard S.S."/>
            <person name="Banfield J.F."/>
        </authorList>
    </citation>
    <scope>NUCLEOTIDE SEQUENCE [LARGE SCALE GENOMIC DNA]</scope>
</reference>
<comment type="cofactor">
    <cofactor evidence="7">
        <name>Zn(2+)</name>
        <dbReference type="ChEBI" id="CHEBI:29105"/>
    </cofactor>
    <text evidence="7">Binds 1 zinc ion.</text>
</comment>
<dbReference type="NCBIfam" id="TIGR00244">
    <property type="entry name" value="transcriptional regulator NrdR"/>
    <property type="match status" value="1"/>
</dbReference>
<name>A0A1F7SNG4_9BACT</name>
<dbReference type="PANTHER" id="PTHR30455:SF2">
    <property type="entry name" value="TRANSCRIPTIONAL REPRESSOR NRDR"/>
    <property type="match status" value="1"/>
</dbReference>
<evidence type="ECO:0000256" key="4">
    <source>
        <dbReference type="ARBA" id="ARBA00023015"/>
    </source>
</evidence>
<keyword evidence="1 7" id="KW-0678">Repressor</keyword>
<dbReference type="HAMAP" id="MF_00440">
    <property type="entry name" value="NrdR"/>
    <property type="match status" value="1"/>
</dbReference>
<keyword evidence="7" id="KW-0479">Metal-binding</keyword>
<dbReference type="EMBL" id="MGDI01000002">
    <property type="protein sequence ID" value="OGL55311.1"/>
    <property type="molecule type" value="Genomic_DNA"/>
</dbReference>
<sequence length="154" mass="17923">MKCPFCGHLEDKVVDSRLGKEGKSIRRRRECLSCKARFTTYEEVEELLPMVVKKDGRREQFDRQKILAGIKKACEKRPISIEELEKLVDDVKHILQENSDKEVPSTRIGEIVVNKLHELDEIAYVRFASVYRHFKDINEFMEELTGLLSKKANG</sequence>
<comment type="caution">
    <text evidence="9">The sequence shown here is derived from an EMBL/GenBank/DDBJ whole genome shotgun (WGS) entry which is preliminary data.</text>
</comment>
<dbReference type="InterPro" id="IPR055173">
    <property type="entry name" value="NrdR-like_N"/>
</dbReference>
<protein>
    <recommendedName>
        <fullName evidence="7">Transcriptional repressor NrdR</fullName>
    </recommendedName>
</protein>
<keyword evidence="6 7" id="KW-0804">Transcription</keyword>
<dbReference type="Pfam" id="PF03477">
    <property type="entry name" value="ATP-cone"/>
    <property type="match status" value="1"/>
</dbReference>
<gene>
    <name evidence="7" type="primary">nrdR</name>
    <name evidence="9" type="ORF">A3G31_04720</name>
</gene>
<evidence type="ECO:0000256" key="5">
    <source>
        <dbReference type="ARBA" id="ARBA00023125"/>
    </source>
</evidence>
<accession>A0A1F7SNG4</accession>
<keyword evidence="7" id="KW-0863">Zinc-finger</keyword>
<dbReference type="GO" id="GO:0005524">
    <property type="term" value="F:ATP binding"/>
    <property type="evidence" value="ECO:0007669"/>
    <property type="project" value="UniProtKB-UniRule"/>
</dbReference>
<dbReference type="PANTHER" id="PTHR30455">
    <property type="entry name" value="TRANSCRIPTIONAL REPRESSOR NRDR"/>
    <property type="match status" value="1"/>
</dbReference>
<comment type="similarity">
    <text evidence="7">Belongs to the NrdR family.</text>
</comment>
<evidence type="ECO:0000313" key="10">
    <source>
        <dbReference type="Proteomes" id="UP000178082"/>
    </source>
</evidence>
<proteinExistence type="inferred from homology"/>
<keyword evidence="5 7" id="KW-0238">DNA-binding</keyword>
<evidence type="ECO:0000256" key="6">
    <source>
        <dbReference type="ARBA" id="ARBA00023163"/>
    </source>
</evidence>
<dbReference type="AlphaFoldDB" id="A0A1F7SNG4"/>
<dbReference type="InterPro" id="IPR005144">
    <property type="entry name" value="ATP-cone_dom"/>
</dbReference>
<keyword evidence="2 7" id="KW-0547">Nucleotide-binding</keyword>
<evidence type="ECO:0000256" key="3">
    <source>
        <dbReference type="ARBA" id="ARBA00022840"/>
    </source>
</evidence>
<comment type="function">
    <text evidence="7">Negatively regulates transcription of bacterial ribonucleotide reductase nrd genes and operons by binding to NrdR-boxes.</text>
</comment>
<feature type="domain" description="ATP-cone" evidence="8">
    <location>
        <begin position="49"/>
        <end position="139"/>
    </location>
</feature>
<evidence type="ECO:0000259" key="8">
    <source>
        <dbReference type="PROSITE" id="PS51161"/>
    </source>
</evidence>
<dbReference type="STRING" id="1817883.A3G31_04720"/>
<dbReference type="Pfam" id="PF22811">
    <property type="entry name" value="Zn_ribbon_NrdR"/>
    <property type="match status" value="1"/>
</dbReference>
<dbReference type="PROSITE" id="PS51161">
    <property type="entry name" value="ATP_CONE"/>
    <property type="match status" value="1"/>
</dbReference>
<feature type="zinc finger region" evidence="7">
    <location>
        <begin position="3"/>
        <end position="34"/>
    </location>
</feature>
<keyword evidence="7" id="KW-0862">Zinc</keyword>
<evidence type="ECO:0000313" key="9">
    <source>
        <dbReference type="EMBL" id="OGL55311.1"/>
    </source>
</evidence>
<evidence type="ECO:0000256" key="1">
    <source>
        <dbReference type="ARBA" id="ARBA00022491"/>
    </source>
</evidence>
<evidence type="ECO:0000256" key="7">
    <source>
        <dbReference type="HAMAP-Rule" id="MF_00440"/>
    </source>
</evidence>
<organism evidence="9 10">
    <name type="scientific">Candidatus Schekmanbacteria bacterium RIFCSPLOWO2_12_FULL_38_15</name>
    <dbReference type="NCBI Taxonomy" id="1817883"/>
    <lineage>
        <taxon>Bacteria</taxon>
        <taxon>Candidatus Schekmaniibacteriota</taxon>
    </lineage>
</organism>
<dbReference type="GO" id="GO:0045892">
    <property type="term" value="P:negative regulation of DNA-templated transcription"/>
    <property type="evidence" value="ECO:0007669"/>
    <property type="project" value="UniProtKB-UniRule"/>
</dbReference>
<dbReference type="InterPro" id="IPR003796">
    <property type="entry name" value="RNR_NrdR-like"/>
</dbReference>
<keyword evidence="4 7" id="KW-0805">Transcription regulation</keyword>